<dbReference type="Proteomes" id="UP000248132">
    <property type="component" value="Unassembled WGS sequence"/>
</dbReference>
<evidence type="ECO:0000256" key="2">
    <source>
        <dbReference type="ARBA" id="ARBA00022670"/>
    </source>
</evidence>
<evidence type="ECO:0000259" key="7">
    <source>
        <dbReference type="Pfam" id="PF00082"/>
    </source>
</evidence>
<dbReference type="PANTHER" id="PTHR43806">
    <property type="entry name" value="PEPTIDASE S8"/>
    <property type="match status" value="1"/>
</dbReference>
<keyword evidence="2 5" id="KW-0645">Protease</keyword>
<name>A0A318XIH4_9FIRM</name>
<evidence type="ECO:0000313" key="9">
    <source>
        <dbReference type="Proteomes" id="UP000248132"/>
    </source>
</evidence>
<dbReference type="CDD" id="cd04847">
    <property type="entry name" value="Peptidases_S8_Subtilisin_like_2"/>
    <property type="match status" value="1"/>
</dbReference>
<feature type="domain" description="Peptidase S8/S53" evidence="7">
    <location>
        <begin position="303"/>
        <end position="636"/>
    </location>
</feature>
<keyword evidence="4 5" id="KW-0720">Serine protease</keyword>
<proteinExistence type="inferred from homology"/>
<keyword evidence="3 5" id="KW-0378">Hydrolase</keyword>
<dbReference type="PRINTS" id="PR00723">
    <property type="entry name" value="SUBTILISIN"/>
</dbReference>
<dbReference type="AlphaFoldDB" id="A0A318XIH4"/>
<feature type="region of interest" description="Disordered" evidence="6">
    <location>
        <begin position="19"/>
        <end position="45"/>
    </location>
</feature>
<reference evidence="8 9" key="1">
    <citation type="submission" date="2018-06" db="EMBL/GenBank/DDBJ databases">
        <title>Genomic Encyclopedia of Type Strains, Phase I: the one thousand microbial genomes (KMG-I) project.</title>
        <authorList>
            <person name="Kyrpides N."/>
        </authorList>
    </citation>
    <scope>NUCLEOTIDE SEQUENCE [LARGE SCALE GENOMIC DNA]</scope>
    <source>
        <strain evidence="8 9">DSM 19573</strain>
    </source>
</reference>
<dbReference type="RefSeq" id="WP_110463245.1">
    <property type="nucleotide sequence ID" value="NZ_QKMR01000024.1"/>
</dbReference>
<dbReference type="EMBL" id="QKMR01000024">
    <property type="protein sequence ID" value="PYG85721.1"/>
    <property type="molecule type" value="Genomic_DNA"/>
</dbReference>
<dbReference type="OrthoDB" id="9759014at2"/>
<accession>A0A318XIH4</accession>
<feature type="active site" description="Charge relay system" evidence="5">
    <location>
        <position position="310"/>
    </location>
</feature>
<evidence type="ECO:0000256" key="1">
    <source>
        <dbReference type="ARBA" id="ARBA00011073"/>
    </source>
</evidence>
<dbReference type="PANTHER" id="PTHR43806:SF11">
    <property type="entry name" value="CEREVISIN-RELATED"/>
    <property type="match status" value="1"/>
</dbReference>
<dbReference type="InterPro" id="IPR000209">
    <property type="entry name" value="Peptidase_S8/S53_dom"/>
</dbReference>
<keyword evidence="9" id="KW-1185">Reference proteome</keyword>
<evidence type="ECO:0000256" key="6">
    <source>
        <dbReference type="SAM" id="MobiDB-lite"/>
    </source>
</evidence>
<evidence type="ECO:0000313" key="8">
    <source>
        <dbReference type="EMBL" id="PYG85721.1"/>
    </source>
</evidence>
<dbReference type="InterPro" id="IPR036852">
    <property type="entry name" value="Peptidase_S8/S53_dom_sf"/>
</dbReference>
<sequence length="846" mass="94508">MAGTNDFVHLALPVKKTGQAKYPQTPIPGKQITAQNKNNRQRHGQTIRSQAQGLSRFWQDRQSERSNLNLPTIDGGVPFLLEIEPTTDVEFLRGLGFEVVCDLDEGFIIVSSEQTDLADFLEKIDGFVDNKFRTGNVAKVYALHTDDDRLKRILSKELYDQWSNLNSSTFYTVDMSVGCAGTGSPPNLPSIRKDETEEHYNNRVKDKMLEYQQAVDEIIMERQTQLENIVSYYGGEFLSSFIEDGDSFSVTLKITGTGLRDVVLNYSFIFEVAFKAEVMCDVAASNAQEIPDGLSISEPTSDSPIICVIDSGIQENHIYLEKAIVSSDSKCLIPGQTSVIDEVSYGGHGTRVAGAILYPNGVPANGSYQLPCFVRNIKILDGNNGLFDNVSREGIIDEAVRLFSVEADNKTKIFNHSVGEKKPFYELKHMSAWAAKIDEVSYENDVLFIQAAGNIVSEVIKAHIQAGYQYPDYLGQPLSQISNPAQSFQALTVGSISHSDFEDNDTVTMGKKNEPSSFTRVGPGIWDSIKPDVVEYGGTHVINKSGHDITLTTPEEVCPDLIRRSPQGPAHAKDDIGTSFAAPKVSFIAAEIQKTLPNSSALLYRALIAQSARWPNISTFLQNDESQKMLRRVGYGLPDVNRATHNNTYRATLVSMDPLEIGDKEAHIFTVNVPQELRDVGENYNVLLEITLSYAAKPKRTRRSHRSYLSTWLDWTCSKKNESRQDFEARIFEADSTGQDDGQFPWMIHERQNWGTIKDFARPRQTLQKDWCIINASELDETFCIAVRGHKGWGSLFKAKYAIAVSFEAIDENIEIYEHIRLENQVSIEVDAPEVRVEVDSPIAQS</sequence>
<dbReference type="Gene3D" id="3.40.50.200">
    <property type="entry name" value="Peptidase S8/S53 domain"/>
    <property type="match status" value="1"/>
</dbReference>
<comment type="caution">
    <text evidence="8">The sequence shown here is derived from an EMBL/GenBank/DDBJ whole genome shotgun (WGS) entry which is preliminary data.</text>
</comment>
<feature type="active site" description="Charge relay system" evidence="5">
    <location>
        <position position="348"/>
    </location>
</feature>
<organism evidence="8 9">
    <name type="scientific">Ruminiclostridium sufflavum DSM 19573</name>
    <dbReference type="NCBI Taxonomy" id="1121337"/>
    <lineage>
        <taxon>Bacteria</taxon>
        <taxon>Bacillati</taxon>
        <taxon>Bacillota</taxon>
        <taxon>Clostridia</taxon>
        <taxon>Eubacteriales</taxon>
        <taxon>Oscillospiraceae</taxon>
        <taxon>Ruminiclostridium</taxon>
    </lineage>
</organism>
<protein>
    <submittedName>
        <fullName evidence="8">Subtilase family protein</fullName>
    </submittedName>
</protein>
<dbReference type="InterPro" id="IPR015500">
    <property type="entry name" value="Peptidase_S8_subtilisin-rel"/>
</dbReference>
<dbReference type="InterPro" id="IPR034074">
    <property type="entry name" value="Y4bN_pept_dom"/>
</dbReference>
<evidence type="ECO:0000256" key="3">
    <source>
        <dbReference type="ARBA" id="ARBA00022801"/>
    </source>
</evidence>
<dbReference type="SUPFAM" id="SSF52743">
    <property type="entry name" value="Subtilisin-like"/>
    <property type="match status" value="1"/>
</dbReference>
<gene>
    <name evidence="8" type="ORF">LY28_03282</name>
</gene>
<dbReference type="InterPro" id="IPR050131">
    <property type="entry name" value="Peptidase_S8_subtilisin-like"/>
</dbReference>
<dbReference type="GO" id="GO:0004252">
    <property type="term" value="F:serine-type endopeptidase activity"/>
    <property type="evidence" value="ECO:0007669"/>
    <property type="project" value="UniProtKB-UniRule"/>
</dbReference>
<dbReference type="GO" id="GO:0006508">
    <property type="term" value="P:proteolysis"/>
    <property type="evidence" value="ECO:0007669"/>
    <property type="project" value="UniProtKB-KW"/>
</dbReference>
<dbReference type="Pfam" id="PF00082">
    <property type="entry name" value="Peptidase_S8"/>
    <property type="match status" value="1"/>
</dbReference>
<comment type="similarity">
    <text evidence="1 5">Belongs to the peptidase S8 family.</text>
</comment>
<feature type="active site" description="Charge relay system" evidence="5">
    <location>
        <position position="579"/>
    </location>
</feature>
<evidence type="ECO:0000256" key="5">
    <source>
        <dbReference type="PROSITE-ProRule" id="PRU01240"/>
    </source>
</evidence>
<dbReference type="PROSITE" id="PS51892">
    <property type="entry name" value="SUBTILASE"/>
    <property type="match status" value="1"/>
</dbReference>
<evidence type="ECO:0000256" key="4">
    <source>
        <dbReference type="ARBA" id="ARBA00022825"/>
    </source>
</evidence>